<dbReference type="GO" id="GO:0006220">
    <property type="term" value="P:pyrimidine nucleotide metabolic process"/>
    <property type="evidence" value="ECO:0007669"/>
    <property type="project" value="UniProtKB-UniRule"/>
</dbReference>
<accession>A0A423PSV6</accession>
<evidence type="ECO:0000256" key="6">
    <source>
        <dbReference type="ARBA" id="ARBA00047615"/>
    </source>
</evidence>
<evidence type="ECO:0000313" key="10">
    <source>
        <dbReference type="EMBL" id="ROO28601.1"/>
    </source>
</evidence>
<keyword evidence="3 8" id="KW-0547">Nucleotide-binding</keyword>
<evidence type="ECO:0000256" key="5">
    <source>
        <dbReference type="ARBA" id="ARBA00022840"/>
    </source>
</evidence>
<comment type="catalytic activity">
    <reaction evidence="7 8">
        <text>CMP + ATP = CDP + ADP</text>
        <dbReference type="Rhea" id="RHEA:11600"/>
        <dbReference type="ChEBI" id="CHEBI:30616"/>
        <dbReference type="ChEBI" id="CHEBI:58069"/>
        <dbReference type="ChEBI" id="CHEBI:60377"/>
        <dbReference type="ChEBI" id="CHEBI:456216"/>
        <dbReference type="EC" id="2.7.4.25"/>
    </reaction>
</comment>
<dbReference type="CDD" id="cd02020">
    <property type="entry name" value="CMPK"/>
    <property type="match status" value="1"/>
</dbReference>
<proteinExistence type="inferred from homology"/>
<dbReference type="AlphaFoldDB" id="A0A423PSV6"/>
<dbReference type="GO" id="GO:0005524">
    <property type="term" value="F:ATP binding"/>
    <property type="evidence" value="ECO:0007669"/>
    <property type="project" value="UniProtKB-UniRule"/>
</dbReference>
<dbReference type="InterPro" id="IPR011994">
    <property type="entry name" value="Cytidylate_kinase_dom"/>
</dbReference>
<keyword evidence="8" id="KW-0963">Cytoplasm</keyword>
<reference evidence="10 11" key="1">
    <citation type="submission" date="2013-10" db="EMBL/GenBank/DDBJ databases">
        <title>Salinisphaera japonica YTM-1 Genome Sequencing.</title>
        <authorList>
            <person name="Lai Q."/>
            <person name="Li C."/>
            <person name="Shao Z."/>
        </authorList>
    </citation>
    <scope>NUCLEOTIDE SEQUENCE [LARGE SCALE GENOMIC DNA]</scope>
    <source>
        <strain evidence="10 11">YTM-1</strain>
    </source>
</reference>
<evidence type="ECO:0000256" key="1">
    <source>
        <dbReference type="ARBA" id="ARBA00009427"/>
    </source>
</evidence>
<feature type="binding site" evidence="8">
    <location>
        <begin position="12"/>
        <end position="20"/>
    </location>
    <ligand>
        <name>ATP</name>
        <dbReference type="ChEBI" id="CHEBI:30616"/>
    </ligand>
</feature>
<dbReference type="GO" id="GO:0005737">
    <property type="term" value="C:cytoplasm"/>
    <property type="evidence" value="ECO:0007669"/>
    <property type="project" value="UniProtKB-SubCell"/>
</dbReference>
<dbReference type="EC" id="2.7.4.25" evidence="8"/>
<protein>
    <recommendedName>
        <fullName evidence="8">Cytidylate kinase</fullName>
        <shortName evidence="8">CK</shortName>
        <ecNumber evidence="8">2.7.4.25</ecNumber>
    </recommendedName>
    <alternativeName>
        <fullName evidence="8">Cytidine monophosphate kinase</fullName>
        <shortName evidence="8">CMP kinase</shortName>
    </alternativeName>
</protein>
<evidence type="ECO:0000256" key="7">
    <source>
        <dbReference type="ARBA" id="ARBA00048478"/>
    </source>
</evidence>
<evidence type="ECO:0000256" key="8">
    <source>
        <dbReference type="HAMAP-Rule" id="MF_00238"/>
    </source>
</evidence>
<dbReference type="Gene3D" id="3.40.50.300">
    <property type="entry name" value="P-loop containing nucleotide triphosphate hydrolases"/>
    <property type="match status" value="1"/>
</dbReference>
<dbReference type="SUPFAM" id="SSF52540">
    <property type="entry name" value="P-loop containing nucleoside triphosphate hydrolases"/>
    <property type="match status" value="1"/>
</dbReference>
<dbReference type="InterPro" id="IPR027417">
    <property type="entry name" value="P-loop_NTPase"/>
</dbReference>
<dbReference type="HAMAP" id="MF_00238">
    <property type="entry name" value="Cytidyl_kinase_type1"/>
    <property type="match status" value="1"/>
</dbReference>
<evidence type="ECO:0000256" key="4">
    <source>
        <dbReference type="ARBA" id="ARBA00022777"/>
    </source>
</evidence>
<dbReference type="RefSeq" id="WP_123658044.1">
    <property type="nucleotide sequence ID" value="NZ_AYKG01000020.1"/>
</dbReference>
<organism evidence="10 11">
    <name type="scientific">Salinisphaera japonica YTM-1</name>
    <dbReference type="NCBI Taxonomy" id="1209778"/>
    <lineage>
        <taxon>Bacteria</taxon>
        <taxon>Pseudomonadati</taxon>
        <taxon>Pseudomonadota</taxon>
        <taxon>Gammaproteobacteria</taxon>
        <taxon>Salinisphaerales</taxon>
        <taxon>Salinisphaeraceae</taxon>
        <taxon>Salinisphaera</taxon>
    </lineage>
</organism>
<comment type="subcellular location">
    <subcellularLocation>
        <location evidence="8">Cytoplasm</location>
    </subcellularLocation>
</comment>
<dbReference type="OrthoDB" id="9807434at2"/>
<dbReference type="FunCoup" id="A0A423PSV6">
    <property type="interactions" value="356"/>
</dbReference>
<dbReference type="Proteomes" id="UP000285310">
    <property type="component" value="Unassembled WGS sequence"/>
</dbReference>
<feature type="domain" description="Cytidylate kinase" evidence="9">
    <location>
        <begin position="8"/>
        <end position="213"/>
    </location>
</feature>
<dbReference type="EMBL" id="AYKG01000020">
    <property type="protein sequence ID" value="ROO28601.1"/>
    <property type="molecule type" value="Genomic_DNA"/>
</dbReference>
<comment type="similarity">
    <text evidence="1 8">Belongs to the cytidylate kinase family. Type 1 subfamily.</text>
</comment>
<dbReference type="NCBIfam" id="TIGR00017">
    <property type="entry name" value="cmk"/>
    <property type="match status" value="1"/>
</dbReference>
<dbReference type="GO" id="GO:0036431">
    <property type="term" value="F:dCMP kinase activity"/>
    <property type="evidence" value="ECO:0007669"/>
    <property type="project" value="InterPro"/>
</dbReference>
<dbReference type="GO" id="GO:0036430">
    <property type="term" value="F:CMP kinase activity"/>
    <property type="evidence" value="ECO:0007669"/>
    <property type="project" value="RHEA"/>
</dbReference>
<comment type="caution">
    <text evidence="10">The sequence shown here is derived from an EMBL/GenBank/DDBJ whole genome shotgun (WGS) entry which is preliminary data.</text>
</comment>
<dbReference type="InParanoid" id="A0A423PSV6"/>
<evidence type="ECO:0000259" key="9">
    <source>
        <dbReference type="Pfam" id="PF02224"/>
    </source>
</evidence>
<gene>
    <name evidence="8" type="primary">cmk</name>
    <name evidence="10" type="ORF">SAJA_07605</name>
</gene>
<keyword evidence="11" id="KW-1185">Reference proteome</keyword>
<name>A0A423PSV6_9GAMM</name>
<dbReference type="Pfam" id="PF02224">
    <property type="entry name" value="Cytidylate_kin"/>
    <property type="match status" value="1"/>
</dbReference>
<keyword evidence="2 8" id="KW-0808">Transferase</keyword>
<keyword evidence="5 8" id="KW-0067">ATP-binding</keyword>
<dbReference type="InterPro" id="IPR003136">
    <property type="entry name" value="Cytidylate_kin"/>
</dbReference>
<evidence type="ECO:0000313" key="11">
    <source>
        <dbReference type="Proteomes" id="UP000285310"/>
    </source>
</evidence>
<evidence type="ECO:0000256" key="2">
    <source>
        <dbReference type="ARBA" id="ARBA00022679"/>
    </source>
</evidence>
<comment type="catalytic activity">
    <reaction evidence="6 8">
        <text>dCMP + ATP = dCDP + ADP</text>
        <dbReference type="Rhea" id="RHEA:25094"/>
        <dbReference type="ChEBI" id="CHEBI:30616"/>
        <dbReference type="ChEBI" id="CHEBI:57566"/>
        <dbReference type="ChEBI" id="CHEBI:58593"/>
        <dbReference type="ChEBI" id="CHEBI:456216"/>
        <dbReference type="EC" id="2.7.4.25"/>
    </reaction>
</comment>
<evidence type="ECO:0000256" key="3">
    <source>
        <dbReference type="ARBA" id="ARBA00022741"/>
    </source>
</evidence>
<sequence length="231" mass="24881">MSAQVPVITLDGPGGAGKGTLAGKLSTWLGWSLLDSGALYRLVGLGALRENLSVDIDDDIQRAADQARALDVRFIAGDDGQRIELAGENVTQTIRQDEIAKAASRWATIPAVREALLARQRTFAAAPGLIADGRDMGTMIFPEADLKIFVTASAEERARRRHEQLSAQGEPASLSRIYREIVDRDTRDASRKASPLKPADDAYVIDTTGDSVTASARKVRDLVVAKGWLVD</sequence>
<keyword evidence="4 8" id="KW-0418">Kinase</keyword>